<evidence type="ECO:0000259" key="3">
    <source>
        <dbReference type="Pfam" id="PF01055"/>
    </source>
</evidence>
<reference evidence="8" key="1">
    <citation type="journal article" date="2019" name="Int. J. Syst. Evol. Microbiol.">
        <title>The Global Catalogue of Microorganisms (GCM) 10K type strain sequencing project: providing services to taxonomists for standard genome sequencing and annotation.</title>
        <authorList>
            <consortium name="The Broad Institute Genomics Platform"/>
            <consortium name="The Broad Institute Genome Sequencing Center for Infectious Disease"/>
            <person name="Wu L."/>
            <person name="Ma J."/>
        </authorList>
    </citation>
    <scope>NUCLEOTIDE SEQUENCE [LARGE SCALE GENOMIC DNA]</scope>
    <source>
        <strain evidence="8">KACC 11904</strain>
    </source>
</reference>
<dbReference type="EMBL" id="JBHSMJ010000012">
    <property type="protein sequence ID" value="MFC5448874.1"/>
    <property type="molecule type" value="Genomic_DNA"/>
</dbReference>
<evidence type="ECO:0000259" key="6">
    <source>
        <dbReference type="Pfam" id="PF21365"/>
    </source>
</evidence>
<organism evidence="7 8">
    <name type="scientific">Paenibacillus aestuarii</name>
    <dbReference type="NCBI Taxonomy" id="516965"/>
    <lineage>
        <taxon>Bacteria</taxon>
        <taxon>Bacillati</taxon>
        <taxon>Bacillota</taxon>
        <taxon>Bacilli</taxon>
        <taxon>Bacillales</taxon>
        <taxon>Paenibacillaceae</taxon>
        <taxon>Paenibacillus</taxon>
    </lineage>
</organism>
<dbReference type="SUPFAM" id="SSF51011">
    <property type="entry name" value="Glycosyl hydrolase domain"/>
    <property type="match status" value="1"/>
</dbReference>
<comment type="caution">
    <text evidence="7">The sequence shown here is derived from an EMBL/GenBank/DDBJ whole genome shotgun (WGS) entry which is preliminary data.</text>
</comment>
<name>A0ABW0K6D2_9BACL</name>
<evidence type="ECO:0000256" key="1">
    <source>
        <dbReference type="ARBA" id="ARBA00007806"/>
    </source>
</evidence>
<feature type="domain" description="DUF5110" evidence="5">
    <location>
        <begin position="641"/>
        <end position="681"/>
    </location>
</feature>
<dbReference type="InterPro" id="IPR025887">
    <property type="entry name" value="Glyco_hydro_31_N_dom"/>
</dbReference>
<feature type="domain" description="Glycosyl hydrolase family 31 C-terminal" evidence="6">
    <location>
        <begin position="554"/>
        <end position="623"/>
    </location>
</feature>
<accession>A0ABW0K6D2</accession>
<feature type="domain" description="Glycoside hydrolase family 31 TIM barrel" evidence="3">
    <location>
        <begin position="204"/>
        <end position="502"/>
    </location>
</feature>
<dbReference type="Proteomes" id="UP001596044">
    <property type="component" value="Unassembled WGS sequence"/>
</dbReference>
<dbReference type="InterPro" id="IPR017853">
    <property type="entry name" value="GH"/>
</dbReference>
<dbReference type="InterPro" id="IPR000322">
    <property type="entry name" value="Glyco_hydro_31_TIM"/>
</dbReference>
<dbReference type="SUPFAM" id="SSF51445">
    <property type="entry name" value="(Trans)glycosidases"/>
    <property type="match status" value="1"/>
</dbReference>
<evidence type="ECO:0000259" key="5">
    <source>
        <dbReference type="Pfam" id="PF17137"/>
    </source>
</evidence>
<dbReference type="CDD" id="cd06592">
    <property type="entry name" value="GH31_NET37"/>
    <property type="match status" value="1"/>
</dbReference>
<dbReference type="InterPro" id="IPR011013">
    <property type="entry name" value="Gal_mutarotase_sf_dom"/>
</dbReference>
<dbReference type="PANTHER" id="PTHR22762">
    <property type="entry name" value="ALPHA-GLUCOSIDASE"/>
    <property type="match status" value="1"/>
</dbReference>
<dbReference type="InterPro" id="IPR013780">
    <property type="entry name" value="Glyco_hydro_b"/>
</dbReference>
<dbReference type="SUPFAM" id="SSF74650">
    <property type="entry name" value="Galactose mutarotase-like"/>
    <property type="match status" value="1"/>
</dbReference>
<proteinExistence type="inferred from homology"/>
<evidence type="ECO:0000259" key="4">
    <source>
        <dbReference type="Pfam" id="PF13802"/>
    </source>
</evidence>
<dbReference type="Pfam" id="PF01055">
    <property type="entry name" value="Glyco_hydro_31_2nd"/>
    <property type="match status" value="1"/>
</dbReference>
<evidence type="ECO:0000313" key="8">
    <source>
        <dbReference type="Proteomes" id="UP001596044"/>
    </source>
</evidence>
<dbReference type="InterPro" id="IPR048395">
    <property type="entry name" value="Glyco_hydro_31_C"/>
</dbReference>
<dbReference type="InterPro" id="IPR033403">
    <property type="entry name" value="DUF5110"/>
</dbReference>
<keyword evidence="8" id="KW-1185">Reference proteome</keyword>
<dbReference type="Gene3D" id="2.60.40.1180">
    <property type="entry name" value="Golgi alpha-mannosidase II"/>
    <property type="match status" value="2"/>
</dbReference>
<feature type="domain" description="Glycoside hydrolase family 31 N-terminal" evidence="4">
    <location>
        <begin position="68"/>
        <end position="130"/>
    </location>
</feature>
<dbReference type="Gene3D" id="2.60.40.1760">
    <property type="entry name" value="glycosyl hydrolase (family 31)"/>
    <property type="match status" value="1"/>
</dbReference>
<dbReference type="Pfam" id="PF13802">
    <property type="entry name" value="Gal_mutarotas_2"/>
    <property type="match status" value="1"/>
</dbReference>
<gene>
    <name evidence="7" type="ORF">ACFPOG_11405</name>
</gene>
<keyword evidence="2" id="KW-0326">Glycosidase</keyword>
<sequence>MMLWKETAPGVWKASIGDVAEEQQQGLTPLKCIGASPQVEAMEKLPHAALPLELASIVIHESAGRRIVSVPLQQAEKLYGMGLQFMRMNQRGRTRYLRVNSDPKQDTGETHAPVPFYISDSGYGLLVDSSRIITIHAGSTLRQEDTAAIAVRDRNTDKAWQATLTASRIEIVLPAEGADVYVFAGPAPADVVRRYNLFCGGGILPPKWGLGFWHRVPKMFHATEALDEALAFRHRDFPCDCIGLEPGWHSKSYPVTNEWSEERFPDPAQFVSAMQEEGFRVNLWEHPYISPDSRIYLQLKALSGSHTVWGGIAPDYSLPDARALYMQQHQQEHVDIGIAGYKLDECDGSELTNHSWMFPAHATFPSGMDGEQMRQLYGLMFQKMTADLYRNTGLRTYGLVRASNAAASSMPYVLYSDLYDHKQFIRAISNASFCGLLWTPEVRKAQNAEDWVRRMQSVCFSPMAMLNAWGDGTKPWSYPEVEPIVRHYIKLRMRLLPYFYTAFALYREEGTPPFRAMPLVMTAAEITQAEAHSQQAQTVGEILNTSDAAYGKRTIREWDDQYMIGDSLLAAPMVAGESEREVLLPSGIWYGFETGERYTGGQVIRVKPGLERIPLFVREGEIIPLMAERSHMPKCGERVQLELVHFGPVPGTGRLYDDDGETFDYEKGEAIWCNLAVTQQAEGAWCGEISAAARQTELYMYDDIRWRFAQVHI</sequence>
<dbReference type="Gene3D" id="3.20.20.80">
    <property type="entry name" value="Glycosidases"/>
    <property type="match status" value="1"/>
</dbReference>
<keyword evidence="2" id="KW-0378">Hydrolase</keyword>
<dbReference type="CDD" id="cd14752">
    <property type="entry name" value="GH31_N"/>
    <property type="match status" value="1"/>
</dbReference>
<dbReference type="Pfam" id="PF21365">
    <property type="entry name" value="Glyco_hydro_31_3rd"/>
    <property type="match status" value="1"/>
</dbReference>
<dbReference type="PANTHER" id="PTHR22762:SF144">
    <property type="entry name" value="ALPHA-XYLOSIDASE"/>
    <property type="match status" value="1"/>
</dbReference>
<dbReference type="RefSeq" id="WP_270878713.1">
    <property type="nucleotide sequence ID" value="NZ_JAQFVF010000021.1"/>
</dbReference>
<dbReference type="Pfam" id="PF17137">
    <property type="entry name" value="DUF5110"/>
    <property type="match status" value="1"/>
</dbReference>
<evidence type="ECO:0000256" key="2">
    <source>
        <dbReference type="RuleBase" id="RU361185"/>
    </source>
</evidence>
<protein>
    <submittedName>
        <fullName evidence="7">TIM-barrel domain-containing protein</fullName>
    </submittedName>
</protein>
<evidence type="ECO:0000313" key="7">
    <source>
        <dbReference type="EMBL" id="MFC5448874.1"/>
    </source>
</evidence>
<comment type="similarity">
    <text evidence="1 2">Belongs to the glycosyl hydrolase 31 family.</text>
</comment>